<evidence type="ECO:0000259" key="3">
    <source>
        <dbReference type="PROSITE" id="PS50404"/>
    </source>
</evidence>
<dbReference type="Pfam" id="PF00043">
    <property type="entry name" value="GST_C"/>
    <property type="match status" value="1"/>
</dbReference>
<evidence type="ECO:0000256" key="1">
    <source>
        <dbReference type="ARBA" id="ARBA00007409"/>
    </source>
</evidence>
<feature type="domain" description="GST N-terminal" evidence="3">
    <location>
        <begin position="3"/>
        <end position="84"/>
    </location>
</feature>
<dbReference type="SFLD" id="SFLDG00358">
    <property type="entry name" value="Main_(cytGST)"/>
    <property type="match status" value="1"/>
</dbReference>
<dbReference type="CDD" id="cd03044">
    <property type="entry name" value="GST_N_EF1Bgamma"/>
    <property type="match status" value="1"/>
</dbReference>
<dbReference type="AlphaFoldDB" id="A0A096PEQ2"/>
<evidence type="ECO:0000256" key="2">
    <source>
        <dbReference type="RuleBase" id="RU003494"/>
    </source>
</evidence>
<dbReference type="InterPro" id="IPR036282">
    <property type="entry name" value="Glutathione-S-Trfase_C_sf"/>
</dbReference>
<dbReference type="InterPro" id="IPR004045">
    <property type="entry name" value="Glutathione_S-Trfase_N"/>
</dbReference>
<dbReference type="GO" id="GO:0006414">
    <property type="term" value="P:translational elongation"/>
    <property type="evidence" value="ECO:0007669"/>
    <property type="project" value="TreeGrafter"/>
</dbReference>
<comment type="caution">
    <text evidence="5">The sequence shown here is derived from an EMBL/GenBank/DDBJ whole genome shotgun (WGS) entry which is preliminary data.</text>
</comment>
<proteinExistence type="inferred from homology"/>
<comment type="similarity">
    <text evidence="1 2">Belongs to the GST superfamily.</text>
</comment>
<dbReference type="SFLD" id="SFLDS00019">
    <property type="entry name" value="Glutathione_Transferase_(cytos"/>
    <property type="match status" value="1"/>
</dbReference>
<dbReference type="SUPFAM" id="SSF47616">
    <property type="entry name" value="GST C-terminal domain-like"/>
    <property type="match status" value="1"/>
</dbReference>
<dbReference type="PROSITE" id="PS50404">
    <property type="entry name" value="GST_NTER"/>
    <property type="match status" value="1"/>
</dbReference>
<dbReference type="PANTHER" id="PTHR43986:SF10">
    <property type="entry name" value="ELONGATION FACTOR EEF-1B GAMMA SUBUNIT, PUTATIVE (AFU_ORTHOLOGUE AFUA_1G17120)-RELATED"/>
    <property type="match status" value="1"/>
</dbReference>
<dbReference type="FunFam" id="3.40.30.10:FF:000142">
    <property type="entry name" value="Elongation factor 1 gamma"/>
    <property type="match status" value="1"/>
</dbReference>
<name>A0A096PEQ2_FUSPS</name>
<protein>
    <submittedName>
        <fullName evidence="5">WGS project CBME000000000 data, contig CS3487_c001782</fullName>
    </submittedName>
</protein>
<dbReference type="EMBL" id="CBME010001776">
    <property type="protein sequence ID" value="CEG03093.1"/>
    <property type="molecule type" value="Genomic_DNA"/>
</dbReference>
<dbReference type="InterPro" id="IPR036249">
    <property type="entry name" value="Thioredoxin-like_sf"/>
</dbReference>
<evidence type="ECO:0000313" key="5">
    <source>
        <dbReference type="EMBL" id="CEG03093.1"/>
    </source>
</evidence>
<dbReference type="GO" id="GO:0005737">
    <property type="term" value="C:cytoplasm"/>
    <property type="evidence" value="ECO:0007669"/>
    <property type="project" value="TreeGrafter"/>
</dbReference>
<dbReference type="InterPro" id="IPR004046">
    <property type="entry name" value="GST_C"/>
</dbReference>
<dbReference type="Gene3D" id="3.40.30.10">
    <property type="entry name" value="Glutaredoxin"/>
    <property type="match status" value="1"/>
</dbReference>
<dbReference type="CDD" id="cd03181">
    <property type="entry name" value="GST_C_EF1Bgamma_like"/>
    <property type="match status" value="1"/>
</dbReference>
<dbReference type="InterPro" id="IPR040079">
    <property type="entry name" value="Glutathione_S-Trfase"/>
</dbReference>
<dbReference type="FunFam" id="1.20.1050.10:FF:000006">
    <property type="entry name" value="Elongation factor 1 gamma"/>
    <property type="match status" value="1"/>
</dbReference>
<dbReference type="PANTHER" id="PTHR43986">
    <property type="entry name" value="ELONGATION FACTOR 1-GAMMA"/>
    <property type="match status" value="1"/>
</dbReference>
<dbReference type="Pfam" id="PF02798">
    <property type="entry name" value="GST_N"/>
    <property type="match status" value="1"/>
</dbReference>
<sequence length="220" mass="24330">MAPFGTLYSFMPNGRVFKILAAAKLNNLDIEVPPYQHFVTNKSTEFLTKFPAGKVPVFEGADGFCLAESDAIARYVSQSGPRAGQLLGEDAVTSAKIQQWISFFADEVYPAILDLVMWRVGMGPFDQSTETKALAQLEYALTVLEKHLSAATQLVGSRLTLADLTGASTLLWGFMHVIDGPMKKQFPYVLTWYLSTIENDDVKDVFGEPNLIERRRPGGE</sequence>
<dbReference type="GO" id="GO:0005634">
    <property type="term" value="C:nucleus"/>
    <property type="evidence" value="ECO:0007669"/>
    <property type="project" value="TreeGrafter"/>
</dbReference>
<evidence type="ECO:0000259" key="4">
    <source>
        <dbReference type="PROSITE" id="PS50405"/>
    </source>
</evidence>
<reference evidence="5" key="1">
    <citation type="submission" date="2013-05" db="EMBL/GenBank/DDBJ databases">
        <title>Draft genome sequences of six wheat associated Fusarium spp. isolates.</title>
        <authorList>
            <person name="Moolhuijzen P.M."/>
            <person name="Manners J.M."/>
            <person name="Wilcox S."/>
            <person name="Bellgard M.I."/>
            <person name="Gardiner D.M."/>
        </authorList>
    </citation>
    <scope>NUCLEOTIDE SEQUENCE</scope>
    <source>
        <strain evidence="5">CS3487</strain>
        <strain evidence="5">CS3487</strain>
    </source>
</reference>
<dbReference type="SUPFAM" id="SSF52833">
    <property type="entry name" value="Thioredoxin-like"/>
    <property type="match status" value="1"/>
</dbReference>
<dbReference type="InterPro" id="IPR050802">
    <property type="entry name" value="EF-GSTs"/>
</dbReference>
<gene>
    <name evidence="5" type="ORF">BN848_0113050</name>
</gene>
<dbReference type="PROSITE" id="PS50405">
    <property type="entry name" value="GST_CTER"/>
    <property type="match status" value="1"/>
</dbReference>
<feature type="domain" description="GST C-terminal" evidence="4">
    <location>
        <begin position="90"/>
        <end position="218"/>
    </location>
</feature>
<dbReference type="InterPro" id="IPR010987">
    <property type="entry name" value="Glutathione-S-Trfase_C-like"/>
</dbReference>
<organism evidence="5">
    <name type="scientific">Fusarium pseudograminearum CS3487</name>
    <dbReference type="NCBI Taxonomy" id="1318458"/>
    <lineage>
        <taxon>Eukaryota</taxon>
        <taxon>Fungi</taxon>
        <taxon>Dikarya</taxon>
        <taxon>Ascomycota</taxon>
        <taxon>Pezizomycotina</taxon>
        <taxon>Sordariomycetes</taxon>
        <taxon>Hypocreomycetidae</taxon>
        <taxon>Hypocreales</taxon>
        <taxon>Nectriaceae</taxon>
        <taxon>Fusarium</taxon>
    </lineage>
</organism>
<dbReference type="Gene3D" id="1.20.1050.10">
    <property type="match status" value="1"/>
</dbReference>
<accession>A0A096PEQ2</accession>